<accession>A0A841AQ36</accession>
<organism evidence="1 2">
    <name type="scientific">Conyzicola lurida</name>
    <dbReference type="NCBI Taxonomy" id="1172621"/>
    <lineage>
        <taxon>Bacteria</taxon>
        <taxon>Bacillati</taxon>
        <taxon>Actinomycetota</taxon>
        <taxon>Actinomycetes</taxon>
        <taxon>Micrococcales</taxon>
        <taxon>Microbacteriaceae</taxon>
        <taxon>Conyzicola</taxon>
    </lineage>
</organism>
<dbReference type="EMBL" id="JACHMJ010000001">
    <property type="protein sequence ID" value="MBB5844394.1"/>
    <property type="molecule type" value="Genomic_DNA"/>
</dbReference>
<proteinExistence type="predicted"/>
<comment type="caution">
    <text evidence="1">The sequence shown here is derived from an EMBL/GenBank/DDBJ whole genome shotgun (WGS) entry which is preliminary data.</text>
</comment>
<protein>
    <submittedName>
        <fullName evidence="1">Uncharacterized protein</fullName>
    </submittedName>
</protein>
<reference evidence="1 2" key="1">
    <citation type="submission" date="2020-08" db="EMBL/GenBank/DDBJ databases">
        <title>Sequencing the genomes of 1000 actinobacteria strains.</title>
        <authorList>
            <person name="Klenk H.-P."/>
        </authorList>
    </citation>
    <scope>NUCLEOTIDE SEQUENCE [LARGE SCALE GENOMIC DNA]</scope>
    <source>
        <strain evidence="1 2">DSM 105784</strain>
    </source>
</reference>
<dbReference type="AlphaFoldDB" id="A0A841AQ36"/>
<evidence type="ECO:0000313" key="1">
    <source>
        <dbReference type="EMBL" id="MBB5844394.1"/>
    </source>
</evidence>
<gene>
    <name evidence="1" type="ORF">HD599_002717</name>
</gene>
<evidence type="ECO:0000313" key="2">
    <source>
        <dbReference type="Proteomes" id="UP000536685"/>
    </source>
</evidence>
<keyword evidence="2" id="KW-1185">Reference proteome</keyword>
<name>A0A841AQ36_9MICO</name>
<dbReference type="Proteomes" id="UP000536685">
    <property type="component" value="Unassembled WGS sequence"/>
</dbReference>
<sequence>MTFPTGRRRRLGAAMAASDGTGAFEKICCYLAGGDVAAPEVSGRPVEISLRVDFFDQPEHLTAVLDPVVLDGRRAAIDLVEVLVRRW</sequence>
<dbReference type="RefSeq" id="WP_184238494.1">
    <property type="nucleotide sequence ID" value="NZ_JACHMJ010000001.1"/>
</dbReference>